<dbReference type="Pfam" id="PF12108">
    <property type="entry name" value="SF3a60_bindingd"/>
    <property type="match status" value="1"/>
</dbReference>
<evidence type="ECO:0000256" key="1">
    <source>
        <dbReference type="ARBA" id="ARBA00004123"/>
    </source>
</evidence>
<dbReference type="GO" id="GO:0003723">
    <property type="term" value="F:RNA binding"/>
    <property type="evidence" value="ECO:0007669"/>
    <property type="project" value="InterPro"/>
</dbReference>
<evidence type="ECO:0000256" key="6">
    <source>
        <dbReference type="ARBA" id="ARBA00022833"/>
    </source>
</evidence>
<evidence type="ECO:0000256" key="7">
    <source>
        <dbReference type="ARBA" id="ARBA00023242"/>
    </source>
</evidence>
<dbReference type="Gene3D" id="3.30.160.60">
    <property type="entry name" value="Classic Zinc Finger"/>
    <property type="match status" value="1"/>
</dbReference>
<feature type="compositionally biased region" description="Polar residues" evidence="8">
    <location>
        <begin position="297"/>
        <end position="307"/>
    </location>
</feature>
<proteinExistence type="inferred from homology"/>
<dbReference type="InterPro" id="IPR021966">
    <property type="entry name" value="SF3a60_bindingd"/>
</dbReference>
<dbReference type="GO" id="GO:0005686">
    <property type="term" value="C:U2 snRNP"/>
    <property type="evidence" value="ECO:0007669"/>
    <property type="project" value="EnsemblFungi"/>
</dbReference>
<dbReference type="PROSITE" id="PS00028">
    <property type="entry name" value="ZINC_FINGER_C2H2_1"/>
    <property type="match status" value="1"/>
</dbReference>
<evidence type="ECO:0000259" key="9">
    <source>
        <dbReference type="PROSITE" id="PS50171"/>
    </source>
</evidence>
<dbReference type="Pfam" id="PF12171">
    <property type="entry name" value="zf-C2H2_jaz"/>
    <property type="match status" value="1"/>
</dbReference>
<dbReference type="SUPFAM" id="SSF57667">
    <property type="entry name" value="beta-beta-alpha zinc fingers"/>
    <property type="match status" value="1"/>
</dbReference>
<dbReference type="GO" id="GO:0000398">
    <property type="term" value="P:mRNA splicing, via spliceosome"/>
    <property type="evidence" value="ECO:0007669"/>
    <property type="project" value="InterPro"/>
</dbReference>
<keyword evidence="5" id="KW-0863">Zinc-finger</keyword>
<dbReference type="GeneID" id="19113047"/>
<dbReference type="OrthoDB" id="2160351at2759"/>
<accession>M2LJ49</accession>
<evidence type="ECO:0000256" key="4">
    <source>
        <dbReference type="ARBA" id="ARBA00022723"/>
    </source>
</evidence>
<dbReference type="InterPro" id="IPR024598">
    <property type="entry name" value="SF3a60/Prp9_C"/>
</dbReference>
<dbReference type="SMART" id="SM00451">
    <property type="entry name" value="ZnF_U1"/>
    <property type="match status" value="1"/>
</dbReference>
<comment type="similarity">
    <text evidence="2">Belongs to the SF3A3 family.</text>
</comment>
<keyword evidence="11" id="KW-1185">Reference proteome</keyword>
<keyword evidence="7" id="KW-0539">Nucleus</keyword>
<dbReference type="PANTHER" id="PTHR12786">
    <property type="entry name" value="SPLICING FACTOR SF3A-RELATED"/>
    <property type="match status" value="1"/>
</dbReference>
<dbReference type="eggNOG" id="KOG2636">
    <property type="taxonomic scope" value="Eukaryota"/>
</dbReference>
<dbReference type="InterPro" id="IPR013087">
    <property type="entry name" value="Znf_C2H2_type"/>
</dbReference>
<dbReference type="KEGG" id="bcom:BAUCODRAFT_36716"/>
<dbReference type="Pfam" id="PF11931">
    <property type="entry name" value="SF3a60_Prp9_C"/>
    <property type="match status" value="1"/>
</dbReference>
<evidence type="ECO:0000256" key="3">
    <source>
        <dbReference type="ARBA" id="ARBA00022553"/>
    </source>
</evidence>
<name>M2LJ49_BAUPA</name>
<sequence>MLYEDLRYAHEDLERLEQAIADRVLEDPKHIRSRLVQQHEIANFLSRIQNQSERALHIYNDEQDARITEIQSISTGDPFEEFYKQLDNIKSFHKRYPNEPVENLERAYKRIEDGGPSFAGDIDGMFTGEETFGRYFDLTMLHEEYLNLPGVKGTRKLNYTTYIEYFDKFLPPECPITRQEKMTDEYFSYVGSLAQYLESFIRRTRPLEDLDKLFKSFDDDFEQEWKEDKAPGWETYTSQANGGAANGPQTEGTGEGVWCSDCQREFKNDNVYTAHLTGKKHLNNAKTRKERAANGDTEMTNGTSTIGLPTGQRLKERAIAEREHRIRKLASAMSAIREDTRVNVERRAGMTDRERQQELAALYAEDTAMIQGTNHGDDEGEDDEEKVYNPLKLPLAWDGKPIPFWLYKLHGLGVEFPCEICGNYVYMGRRAFEKHFSESRHVYGLKCLGVTNTGLFREITGIEEAEKLWEKIQRDKKAGEAKKGGEGVEEMEDREGNVMPRKVYEDLMKAGLL</sequence>
<evidence type="ECO:0000313" key="10">
    <source>
        <dbReference type="EMBL" id="EMC94247.1"/>
    </source>
</evidence>
<evidence type="ECO:0000313" key="11">
    <source>
        <dbReference type="Proteomes" id="UP000011761"/>
    </source>
</evidence>
<dbReference type="STRING" id="717646.M2LJ49"/>
<protein>
    <recommendedName>
        <fullName evidence="9">Matrin-type domain-containing protein</fullName>
    </recommendedName>
</protein>
<dbReference type="InterPro" id="IPR036236">
    <property type="entry name" value="Znf_C2H2_sf"/>
</dbReference>
<dbReference type="EMBL" id="KB445559">
    <property type="protein sequence ID" value="EMC94247.1"/>
    <property type="molecule type" value="Genomic_DNA"/>
</dbReference>
<dbReference type="PANTHER" id="PTHR12786:SF2">
    <property type="entry name" value="SPLICING FACTOR 3A SUBUNIT 3"/>
    <property type="match status" value="1"/>
</dbReference>
<dbReference type="OMA" id="GPKAFQK"/>
<dbReference type="InterPro" id="IPR000690">
    <property type="entry name" value="Matrin/U1-C_Znf_C2H2"/>
</dbReference>
<keyword evidence="6" id="KW-0862">Zinc</keyword>
<feature type="domain" description="Matrin-type" evidence="9">
    <location>
        <begin position="416"/>
        <end position="447"/>
    </location>
</feature>
<dbReference type="HOGENOM" id="CLU_027160_1_0_1"/>
<dbReference type="Proteomes" id="UP000011761">
    <property type="component" value="Unassembled WGS sequence"/>
</dbReference>
<dbReference type="PROSITE" id="PS50171">
    <property type="entry name" value="ZF_MATRIN"/>
    <property type="match status" value="1"/>
</dbReference>
<evidence type="ECO:0000256" key="8">
    <source>
        <dbReference type="SAM" id="MobiDB-lite"/>
    </source>
</evidence>
<dbReference type="GO" id="GO:0008270">
    <property type="term" value="F:zinc ion binding"/>
    <property type="evidence" value="ECO:0007669"/>
    <property type="project" value="UniProtKB-KW"/>
</dbReference>
<keyword evidence="4" id="KW-0479">Metal-binding</keyword>
<gene>
    <name evidence="10" type="ORF">BAUCODRAFT_36716</name>
</gene>
<comment type="subcellular location">
    <subcellularLocation>
        <location evidence="1">Nucleus</location>
    </subcellularLocation>
</comment>
<dbReference type="GO" id="GO:0005681">
    <property type="term" value="C:spliceosomal complex"/>
    <property type="evidence" value="ECO:0007669"/>
    <property type="project" value="InterPro"/>
</dbReference>
<keyword evidence="3" id="KW-0597">Phosphoprotein</keyword>
<feature type="region of interest" description="Disordered" evidence="8">
    <location>
        <begin position="284"/>
        <end position="309"/>
    </location>
</feature>
<dbReference type="RefSeq" id="XP_007678697.1">
    <property type="nucleotide sequence ID" value="XM_007680507.1"/>
</dbReference>
<dbReference type="AlphaFoldDB" id="M2LJ49"/>
<reference evidence="10 11" key="1">
    <citation type="journal article" date="2012" name="PLoS Pathog.">
        <title>Diverse lifestyles and strategies of plant pathogenesis encoded in the genomes of eighteen Dothideomycetes fungi.</title>
        <authorList>
            <person name="Ohm R.A."/>
            <person name="Feau N."/>
            <person name="Henrissat B."/>
            <person name="Schoch C.L."/>
            <person name="Horwitz B.A."/>
            <person name="Barry K.W."/>
            <person name="Condon B.J."/>
            <person name="Copeland A.C."/>
            <person name="Dhillon B."/>
            <person name="Glaser F."/>
            <person name="Hesse C.N."/>
            <person name="Kosti I."/>
            <person name="LaButti K."/>
            <person name="Lindquist E.A."/>
            <person name="Lucas S."/>
            <person name="Salamov A.A."/>
            <person name="Bradshaw R.E."/>
            <person name="Ciuffetti L."/>
            <person name="Hamelin R.C."/>
            <person name="Kema G.H.J."/>
            <person name="Lawrence C."/>
            <person name="Scott J.A."/>
            <person name="Spatafora J.W."/>
            <person name="Turgeon B.G."/>
            <person name="de Wit P.J.G.M."/>
            <person name="Zhong S."/>
            <person name="Goodwin S.B."/>
            <person name="Grigoriev I.V."/>
        </authorList>
    </citation>
    <scope>NUCLEOTIDE SEQUENCE [LARGE SCALE GENOMIC DNA]</scope>
    <source>
        <strain evidence="10 11">UAMH 10762</strain>
    </source>
</reference>
<dbReference type="InterPro" id="IPR022755">
    <property type="entry name" value="Znf_C2H2_jaz"/>
</dbReference>
<evidence type="ECO:0000256" key="2">
    <source>
        <dbReference type="ARBA" id="ARBA00008776"/>
    </source>
</evidence>
<dbReference type="InterPro" id="IPR003604">
    <property type="entry name" value="Matrin/U1-like-C_Znf_C2H2"/>
</dbReference>
<dbReference type="InterPro" id="IPR051421">
    <property type="entry name" value="RNA_Proc_DNA_Dmg_Regulator"/>
</dbReference>
<organism evidence="10 11">
    <name type="scientific">Baudoinia panamericana (strain UAMH 10762)</name>
    <name type="common">Angels' share fungus</name>
    <name type="synonym">Baudoinia compniacensis (strain UAMH 10762)</name>
    <dbReference type="NCBI Taxonomy" id="717646"/>
    <lineage>
        <taxon>Eukaryota</taxon>
        <taxon>Fungi</taxon>
        <taxon>Dikarya</taxon>
        <taxon>Ascomycota</taxon>
        <taxon>Pezizomycotina</taxon>
        <taxon>Dothideomycetes</taxon>
        <taxon>Dothideomycetidae</taxon>
        <taxon>Mycosphaerellales</taxon>
        <taxon>Teratosphaeriaceae</taxon>
        <taxon>Baudoinia</taxon>
    </lineage>
</organism>
<dbReference type="InterPro" id="IPR031774">
    <property type="entry name" value="SF3A3_dom"/>
</dbReference>
<dbReference type="Pfam" id="PF16837">
    <property type="entry name" value="SF3A3"/>
    <property type="match status" value="1"/>
</dbReference>
<evidence type="ECO:0000256" key="5">
    <source>
        <dbReference type="ARBA" id="ARBA00022771"/>
    </source>
</evidence>